<protein>
    <submittedName>
        <fullName evidence="1">Uncharacterized protein</fullName>
    </submittedName>
</protein>
<gene>
    <name evidence="1" type="ORF">FHS09_000551</name>
</gene>
<dbReference type="AlphaFoldDB" id="A0A7W4Z7H3"/>
<accession>A0A7W4Z7H3</accession>
<dbReference type="Proteomes" id="UP000535937">
    <property type="component" value="Unassembled WGS sequence"/>
</dbReference>
<evidence type="ECO:0000313" key="1">
    <source>
        <dbReference type="EMBL" id="MBB3059743.1"/>
    </source>
</evidence>
<dbReference type="EMBL" id="JACHWZ010000002">
    <property type="protein sequence ID" value="MBB3059743.1"/>
    <property type="molecule type" value="Genomic_DNA"/>
</dbReference>
<dbReference type="InterPro" id="IPR038444">
    <property type="entry name" value="DUF465_sf"/>
</dbReference>
<organism evidence="1 2">
    <name type="scientific">Microbulbifer rhizosphaerae</name>
    <dbReference type="NCBI Taxonomy" id="1562603"/>
    <lineage>
        <taxon>Bacteria</taxon>
        <taxon>Pseudomonadati</taxon>
        <taxon>Pseudomonadota</taxon>
        <taxon>Gammaproteobacteria</taxon>
        <taxon>Cellvibrionales</taxon>
        <taxon>Microbulbiferaceae</taxon>
        <taxon>Microbulbifer</taxon>
    </lineage>
</organism>
<keyword evidence="2" id="KW-1185">Reference proteome</keyword>
<dbReference type="InterPro" id="IPR007420">
    <property type="entry name" value="DUF465"/>
</dbReference>
<dbReference type="Gene3D" id="6.10.280.50">
    <property type="match status" value="1"/>
</dbReference>
<evidence type="ECO:0000313" key="2">
    <source>
        <dbReference type="Proteomes" id="UP000535937"/>
    </source>
</evidence>
<name>A0A7W4Z7H3_9GAMM</name>
<proteinExistence type="predicted"/>
<dbReference type="Pfam" id="PF04325">
    <property type="entry name" value="DUF465"/>
    <property type="match status" value="1"/>
</dbReference>
<sequence length="86" mass="9979">MPITAHTLEHDFPEHIETIKRLAAEDLGFRIDRREYERLDKEIRGLQESGIGTDDEHYNSLKKRRAYLKQHLYHLIANGAAGQPAI</sequence>
<comment type="caution">
    <text evidence="1">The sequence shown here is derived from an EMBL/GenBank/DDBJ whole genome shotgun (WGS) entry which is preliminary data.</text>
</comment>
<dbReference type="RefSeq" id="WP_183456445.1">
    <property type="nucleotide sequence ID" value="NZ_JACHWZ010000002.1"/>
</dbReference>
<reference evidence="1 2" key="1">
    <citation type="submission" date="2020-08" db="EMBL/GenBank/DDBJ databases">
        <title>Genomic Encyclopedia of Type Strains, Phase III (KMG-III): the genomes of soil and plant-associated and newly described type strains.</title>
        <authorList>
            <person name="Whitman W."/>
        </authorList>
    </citation>
    <scope>NUCLEOTIDE SEQUENCE [LARGE SCALE GENOMIC DNA]</scope>
    <source>
        <strain evidence="1 2">CECT 8799</strain>
    </source>
</reference>